<evidence type="ECO:0000313" key="2">
    <source>
        <dbReference type="Proteomes" id="UP001165960"/>
    </source>
</evidence>
<protein>
    <submittedName>
        <fullName evidence="1">Uncharacterized protein</fullName>
    </submittedName>
</protein>
<proteinExistence type="predicted"/>
<sequence length="603" mass="63848">MKPIITLCYKKQLAFVIIKDFSFHATLEEAQKQILEKLNTIGLPVKVAFLEINNTQFLAPIAAAIVSFSGDKPPESLISTNSSPHQDISYTFKGLIEYCSACNKLGHVYCNFKPPKYESLDQLLPPTNGHGAGDLQASPLSALKDQGTAVPLYYHKGSKQNKFKQSTSQTLPLSDMYADLPDTRLAGIASNGVLKETYTTQEYRELKEKYDALFKSYATLLSPNFHETLIGNPQIQPREGSKKSHAASGGSPNSAGKKRGRPRKEPSGDERPKMSIKPLTNCMPLQKPQDHPHDLNPGMGETSVFQAVTTSPTACLPASTPSLTSAPPAFVAPNASGVVSSGAPDQPRKRGRPRKVPGDGTPGENPKRAPRANKASKMTAAPIQFVTSGLEAKFNESTTDAQMQSMITSASFPGSTPFVTSASFIPSVPMPASGSFTSNVTTSTTPSNMPNATSGSFTPDAALSSSGPFSPNASLSQDATTQPPVTSQFAGSYTTASASQSDALSSMIYASAPLSSSEALTSLAFSSAPVSQTDALSSMASMNPFSAADSSVDFLSPSFMFMPQTTMDTSSMTIPQMNVGLTSVPSSQPLDFIPASQSNNQSI</sequence>
<name>A0ACC2T745_9FUNG</name>
<reference evidence="1" key="1">
    <citation type="submission" date="2022-04" db="EMBL/GenBank/DDBJ databases">
        <title>Genome of the entomopathogenic fungus Entomophthora muscae.</title>
        <authorList>
            <person name="Elya C."/>
            <person name="Lovett B.R."/>
            <person name="Lee E."/>
            <person name="Macias A.M."/>
            <person name="Hajek A.E."/>
            <person name="De Bivort B.L."/>
            <person name="Kasson M.T."/>
            <person name="De Fine Licht H.H."/>
            <person name="Stajich J.E."/>
        </authorList>
    </citation>
    <scope>NUCLEOTIDE SEQUENCE</scope>
    <source>
        <strain evidence="1">Berkeley</strain>
    </source>
</reference>
<organism evidence="1 2">
    <name type="scientific">Entomophthora muscae</name>
    <dbReference type="NCBI Taxonomy" id="34485"/>
    <lineage>
        <taxon>Eukaryota</taxon>
        <taxon>Fungi</taxon>
        <taxon>Fungi incertae sedis</taxon>
        <taxon>Zoopagomycota</taxon>
        <taxon>Entomophthoromycotina</taxon>
        <taxon>Entomophthoromycetes</taxon>
        <taxon>Entomophthorales</taxon>
        <taxon>Entomophthoraceae</taxon>
        <taxon>Entomophthora</taxon>
    </lineage>
</organism>
<accession>A0ACC2T745</accession>
<dbReference type="EMBL" id="QTSX02003577">
    <property type="protein sequence ID" value="KAJ9070379.1"/>
    <property type="molecule type" value="Genomic_DNA"/>
</dbReference>
<evidence type="ECO:0000313" key="1">
    <source>
        <dbReference type="EMBL" id="KAJ9070379.1"/>
    </source>
</evidence>
<comment type="caution">
    <text evidence="1">The sequence shown here is derived from an EMBL/GenBank/DDBJ whole genome shotgun (WGS) entry which is preliminary data.</text>
</comment>
<dbReference type="Proteomes" id="UP001165960">
    <property type="component" value="Unassembled WGS sequence"/>
</dbReference>
<keyword evidence="2" id="KW-1185">Reference proteome</keyword>
<gene>
    <name evidence="1" type="ORF">DSO57_1008676</name>
</gene>